<dbReference type="AlphaFoldDB" id="A0A131XMP4"/>
<proteinExistence type="evidence at transcript level"/>
<evidence type="ECO:0000256" key="1">
    <source>
        <dbReference type="SAM" id="MobiDB-lite"/>
    </source>
</evidence>
<evidence type="ECO:0000313" key="2">
    <source>
        <dbReference type="EMBL" id="JAP68744.1"/>
    </source>
</evidence>
<organism evidence="2">
    <name type="scientific">Ixodes ricinus</name>
    <name type="common">Common tick</name>
    <name type="synonym">Acarus ricinus</name>
    <dbReference type="NCBI Taxonomy" id="34613"/>
    <lineage>
        <taxon>Eukaryota</taxon>
        <taxon>Metazoa</taxon>
        <taxon>Ecdysozoa</taxon>
        <taxon>Arthropoda</taxon>
        <taxon>Chelicerata</taxon>
        <taxon>Arachnida</taxon>
        <taxon>Acari</taxon>
        <taxon>Parasitiformes</taxon>
        <taxon>Ixodida</taxon>
        <taxon>Ixodoidea</taxon>
        <taxon>Ixodidae</taxon>
        <taxon>Ixodinae</taxon>
        <taxon>Ixodes</taxon>
    </lineage>
</organism>
<protein>
    <submittedName>
        <fullName evidence="2">Uncharacterized protein</fullName>
    </submittedName>
</protein>
<dbReference type="EMBL" id="GEFM01007052">
    <property type="protein sequence ID" value="JAP68744.1"/>
    <property type="molecule type" value="mRNA"/>
</dbReference>
<accession>A0A131XMP4</accession>
<feature type="region of interest" description="Disordered" evidence="1">
    <location>
        <begin position="85"/>
        <end position="191"/>
    </location>
</feature>
<reference evidence="2" key="1">
    <citation type="submission" date="2016-02" db="EMBL/GenBank/DDBJ databases">
        <title>RNAseq analyses of the midgut from blood- or serum-fed Ixodes ricinus ticks.</title>
        <authorList>
            <person name="Perner J."/>
            <person name="Provaznik J."/>
            <person name="Schrenkova J."/>
            <person name="Urbanova V."/>
            <person name="Ribeiro J.M."/>
            <person name="Kopacek P."/>
        </authorList>
    </citation>
    <scope>NUCLEOTIDE SEQUENCE</scope>
    <source>
        <tissue evidence="2">Gut</tissue>
    </source>
</reference>
<sequence length="217" mass="23993">MDKPFAIVKFSLEKDCVAVVPVTWLSKDHSTCMWPENGRANGKGVLALAEQQAPPGGTGWKPHPVAVMKTYRTYRKAYRKIDTAERTSALDTSDASASESCSHRKDVSRPPLELPPAPSSSSSSREKATTHNPHLQPRKDKKGASAEAAMRNPRSQPDKESVSGEVAACNPRSQSQKDNWNEEGASREDGRRTWWQVVSNYDCSICCWRCASRTETS</sequence>
<name>A0A131XMP4_IXORI</name>
<feature type="compositionally biased region" description="Low complexity" evidence="1">
    <location>
        <begin position="87"/>
        <end position="100"/>
    </location>
</feature>